<name>A0A9W5YFQ3_9FIRM</name>
<feature type="transmembrane region" description="Helical" evidence="1">
    <location>
        <begin position="79"/>
        <end position="112"/>
    </location>
</feature>
<comment type="caution">
    <text evidence="2">The sequence shown here is derived from an EMBL/GenBank/DDBJ whole genome shotgun (WGS) entry which is preliminary data.</text>
</comment>
<feature type="transmembrane region" description="Helical" evidence="1">
    <location>
        <begin position="181"/>
        <end position="199"/>
    </location>
</feature>
<evidence type="ECO:0000313" key="2">
    <source>
        <dbReference type="EMBL" id="GKX31836.1"/>
    </source>
</evidence>
<keyword evidence="1" id="KW-0812">Transmembrane</keyword>
<dbReference type="Proteomes" id="UP001144256">
    <property type="component" value="Unassembled WGS sequence"/>
</dbReference>
<proteinExistence type="predicted"/>
<dbReference type="RefSeq" id="WP_281819154.1">
    <property type="nucleotide sequence ID" value="NZ_BRLB01000022.1"/>
</dbReference>
<protein>
    <recommendedName>
        <fullName evidence="4">B box-type domain-containing protein</fullName>
    </recommendedName>
</protein>
<reference evidence="2" key="1">
    <citation type="submission" date="2022-06" db="EMBL/GenBank/DDBJ databases">
        <title>Vallitalea longa sp. nov., an anaerobic bacterium isolated from marine sediment.</title>
        <authorList>
            <person name="Hirano S."/>
            <person name="Terahara T."/>
            <person name="Mori K."/>
            <person name="Hamada M."/>
            <person name="Matsumoto R."/>
            <person name="Kobayashi T."/>
        </authorList>
    </citation>
    <scope>NUCLEOTIDE SEQUENCE</scope>
    <source>
        <strain evidence="2">SH18-1</strain>
    </source>
</reference>
<keyword evidence="3" id="KW-1185">Reference proteome</keyword>
<dbReference type="EMBL" id="BRLB01000022">
    <property type="protein sequence ID" value="GKX31836.1"/>
    <property type="molecule type" value="Genomic_DNA"/>
</dbReference>
<evidence type="ECO:0000313" key="3">
    <source>
        <dbReference type="Proteomes" id="UP001144256"/>
    </source>
</evidence>
<keyword evidence="1" id="KW-0472">Membrane</keyword>
<dbReference type="AlphaFoldDB" id="A0A9W5YFQ3"/>
<sequence>MKCFYHQDRDSQYKCKKCGKHLCSQCKVIAGNVVYCKECYESLKNNNINREYNKFWAFVLSLIPGVGHMYLGLMKKGLYFLLLIISCMFLADVSYQTPIVALLGIVIWFYSFFDAYHIRKRIDNNEDILNTDIVSNKILKINIKKKYIAYGLIIIGVYLLFNYLLLDINSCLELTYVQRRTISRIVVPIILIIGGLLLLKRIKKTVMNDEQELDDNRYITDEYDDFNKKNNGENYESENDSFKEQEVNIEDEILENEIDIDYNDEKDNLVN</sequence>
<evidence type="ECO:0000256" key="1">
    <source>
        <dbReference type="SAM" id="Phobius"/>
    </source>
</evidence>
<feature type="transmembrane region" description="Helical" evidence="1">
    <location>
        <begin position="55"/>
        <end position="73"/>
    </location>
</feature>
<feature type="transmembrane region" description="Helical" evidence="1">
    <location>
        <begin position="147"/>
        <end position="166"/>
    </location>
</feature>
<gene>
    <name evidence="2" type="ORF">SH1V18_43160</name>
</gene>
<evidence type="ECO:0008006" key="4">
    <source>
        <dbReference type="Google" id="ProtNLM"/>
    </source>
</evidence>
<keyword evidence="1" id="KW-1133">Transmembrane helix</keyword>
<organism evidence="2 3">
    <name type="scientific">Vallitalea longa</name>
    <dbReference type="NCBI Taxonomy" id="2936439"/>
    <lineage>
        <taxon>Bacteria</taxon>
        <taxon>Bacillati</taxon>
        <taxon>Bacillota</taxon>
        <taxon>Clostridia</taxon>
        <taxon>Lachnospirales</taxon>
        <taxon>Vallitaleaceae</taxon>
        <taxon>Vallitalea</taxon>
    </lineage>
</organism>
<accession>A0A9W5YFQ3</accession>